<dbReference type="RefSeq" id="WP_160407236.1">
    <property type="nucleotide sequence ID" value="NZ_WSES01000001.1"/>
</dbReference>
<organism evidence="6 7">
    <name type="scientific">Massilia cellulosiltytica</name>
    <dbReference type="NCBI Taxonomy" id="2683234"/>
    <lineage>
        <taxon>Bacteria</taxon>
        <taxon>Pseudomonadati</taxon>
        <taxon>Pseudomonadota</taxon>
        <taxon>Betaproteobacteria</taxon>
        <taxon>Burkholderiales</taxon>
        <taxon>Oxalobacteraceae</taxon>
        <taxon>Telluria group</taxon>
        <taxon>Massilia</taxon>
    </lineage>
</organism>
<evidence type="ECO:0000259" key="5">
    <source>
        <dbReference type="PROSITE" id="PS50931"/>
    </source>
</evidence>
<evidence type="ECO:0000256" key="1">
    <source>
        <dbReference type="ARBA" id="ARBA00009437"/>
    </source>
</evidence>
<evidence type="ECO:0000256" key="4">
    <source>
        <dbReference type="ARBA" id="ARBA00023163"/>
    </source>
</evidence>
<dbReference type="InterPro" id="IPR036388">
    <property type="entry name" value="WH-like_DNA-bd_sf"/>
</dbReference>
<dbReference type="PANTHER" id="PTHR30537">
    <property type="entry name" value="HTH-TYPE TRANSCRIPTIONAL REGULATOR"/>
    <property type="match status" value="1"/>
</dbReference>
<evidence type="ECO:0000256" key="2">
    <source>
        <dbReference type="ARBA" id="ARBA00023015"/>
    </source>
</evidence>
<dbReference type="Pfam" id="PF00126">
    <property type="entry name" value="HTH_1"/>
    <property type="match status" value="1"/>
</dbReference>
<comment type="caution">
    <text evidence="6">The sequence shown here is derived from an EMBL/GenBank/DDBJ whole genome shotgun (WGS) entry which is preliminary data.</text>
</comment>
<gene>
    <name evidence="6" type="ORF">GPY61_04280</name>
</gene>
<reference evidence="6 7" key="1">
    <citation type="submission" date="2019-12" db="EMBL/GenBank/DDBJ databases">
        <authorList>
            <person name="Li C."/>
            <person name="Zhao J."/>
        </authorList>
    </citation>
    <scope>NUCLEOTIDE SEQUENCE [LARGE SCALE GENOMIC DNA]</scope>
    <source>
        <strain evidence="6 7">NEAU-DD11</strain>
    </source>
</reference>
<comment type="similarity">
    <text evidence="1">Belongs to the LysR transcriptional regulatory family.</text>
</comment>
<dbReference type="InterPro" id="IPR000847">
    <property type="entry name" value="LysR_HTH_N"/>
</dbReference>
<keyword evidence="7" id="KW-1185">Reference proteome</keyword>
<dbReference type="SUPFAM" id="SSF46785">
    <property type="entry name" value="Winged helix' DNA-binding domain"/>
    <property type="match status" value="1"/>
</dbReference>
<keyword evidence="3" id="KW-0238">DNA-binding</keyword>
<dbReference type="Proteomes" id="UP000443353">
    <property type="component" value="Unassembled WGS sequence"/>
</dbReference>
<evidence type="ECO:0000256" key="3">
    <source>
        <dbReference type="ARBA" id="ARBA00023125"/>
    </source>
</evidence>
<dbReference type="AlphaFoldDB" id="A0A7X3FWK0"/>
<keyword evidence="2" id="KW-0805">Transcription regulation</keyword>
<dbReference type="PROSITE" id="PS50931">
    <property type="entry name" value="HTH_LYSR"/>
    <property type="match status" value="1"/>
</dbReference>
<dbReference type="EMBL" id="WSES01000001">
    <property type="protein sequence ID" value="MVW59140.1"/>
    <property type="molecule type" value="Genomic_DNA"/>
</dbReference>
<dbReference type="GO" id="GO:0003677">
    <property type="term" value="F:DNA binding"/>
    <property type="evidence" value="ECO:0007669"/>
    <property type="project" value="UniProtKB-KW"/>
</dbReference>
<dbReference type="GO" id="GO:0003700">
    <property type="term" value="F:DNA-binding transcription factor activity"/>
    <property type="evidence" value="ECO:0007669"/>
    <property type="project" value="InterPro"/>
</dbReference>
<dbReference type="Pfam" id="PF03466">
    <property type="entry name" value="LysR_substrate"/>
    <property type="match status" value="1"/>
</dbReference>
<dbReference type="PANTHER" id="PTHR30537:SF5">
    <property type="entry name" value="HTH-TYPE TRANSCRIPTIONAL ACTIVATOR TTDR-RELATED"/>
    <property type="match status" value="1"/>
</dbReference>
<dbReference type="Gene3D" id="3.40.190.290">
    <property type="match status" value="1"/>
</dbReference>
<sequence length="302" mass="33745">MVDANDLILFVRVVDAGSFSQAAERAHLPKSTLSRRLTLLEEALGEKLFVRSTRRVAITAFGERILEHARRLVDETEEVAALAQHRQETPHGELRVSMPPDLIEFDFVAFCQAFQARYPAVRLRIDLSPRRVDLLSERFDVAVRAAQHLPDDATLVARKLFDVGQGLFACPDYLAEHGTPATPDDLVEHACLAYAGHDGTTLPWVLARGDARWEQVVQGPLVCNSPRLQREMAYRGAGIAALPIDAALRDWIGNGRLRRVLPDWSLPTASLWCVMPGRRLMPARTRVFVDMLQAHMDALMNG</sequence>
<dbReference type="SUPFAM" id="SSF53850">
    <property type="entry name" value="Periplasmic binding protein-like II"/>
    <property type="match status" value="1"/>
</dbReference>
<accession>A0A7X3FWK0</accession>
<dbReference type="CDD" id="cd08422">
    <property type="entry name" value="PBP2_CrgA_like"/>
    <property type="match status" value="1"/>
</dbReference>
<keyword evidence="4" id="KW-0804">Transcription</keyword>
<dbReference type="InterPro" id="IPR058163">
    <property type="entry name" value="LysR-type_TF_proteobact-type"/>
</dbReference>
<dbReference type="FunFam" id="1.10.10.10:FF:000001">
    <property type="entry name" value="LysR family transcriptional regulator"/>
    <property type="match status" value="1"/>
</dbReference>
<evidence type="ECO:0000313" key="6">
    <source>
        <dbReference type="EMBL" id="MVW59140.1"/>
    </source>
</evidence>
<protein>
    <submittedName>
        <fullName evidence="6">LysR family transcriptional regulator</fullName>
    </submittedName>
</protein>
<feature type="domain" description="HTH lysR-type" evidence="5">
    <location>
        <begin position="2"/>
        <end position="59"/>
    </location>
</feature>
<evidence type="ECO:0000313" key="7">
    <source>
        <dbReference type="Proteomes" id="UP000443353"/>
    </source>
</evidence>
<proteinExistence type="inferred from homology"/>
<dbReference type="Gene3D" id="1.10.10.10">
    <property type="entry name" value="Winged helix-like DNA-binding domain superfamily/Winged helix DNA-binding domain"/>
    <property type="match status" value="1"/>
</dbReference>
<name>A0A7X3FWK0_9BURK</name>
<dbReference type="InterPro" id="IPR005119">
    <property type="entry name" value="LysR_subst-bd"/>
</dbReference>
<dbReference type="InterPro" id="IPR036390">
    <property type="entry name" value="WH_DNA-bd_sf"/>
</dbReference>